<accession>A0A1G9T865</accession>
<keyword evidence="2" id="KW-1185">Reference proteome</keyword>
<proteinExistence type="predicted"/>
<evidence type="ECO:0000313" key="2">
    <source>
        <dbReference type="Proteomes" id="UP000198901"/>
    </source>
</evidence>
<dbReference type="AlphaFoldDB" id="A0A1G9T865"/>
<dbReference type="EMBL" id="FNGS01000006">
    <property type="protein sequence ID" value="SDM43810.1"/>
    <property type="molecule type" value="Genomic_DNA"/>
</dbReference>
<sequence length="73" mass="8337">MKSIITNYYNPMSAKFKNWFLFLSVVAGLQAVTLKDAGYASFAIWVLLGKDVFKEAAEMLIPPEKKEEKDYVK</sequence>
<protein>
    <submittedName>
        <fullName evidence="1">Uncharacterized protein</fullName>
    </submittedName>
</protein>
<dbReference type="Proteomes" id="UP000198901">
    <property type="component" value="Unassembled WGS sequence"/>
</dbReference>
<name>A0A1G9T865_9BACT</name>
<evidence type="ECO:0000313" key="1">
    <source>
        <dbReference type="EMBL" id="SDM43810.1"/>
    </source>
</evidence>
<organism evidence="1 2">
    <name type="scientific">Siphonobacter aquaeclarae</name>
    <dbReference type="NCBI Taxonomy" id="563176"/>
    <lineage>
        <taxon>Bacteria</taxon>
        <taxon>Pseudomonadati</taxon>
        <taxon>Bacteroidota</taxon>
        <taxon>Cytophagia</taxon>
        <taxon>Cytophagales</taxon>
        <taxon>Cytophagaceae</taxon>
        <taxon>Siphonobacter</taxon>
    </lineage>
</organism>
<reference evidence="1 2" key="1">
    <citation type="submission" date="2016-10" db="EMBL/GenBank/DDBJ databases">
        <authorList>
            <person name="de Groot N.N."/>
        </authorList>
    </citation>
    <scope>NUCLEOTIDE SEQUENCE [LARGE SCALE GENOMIC DNA]</scope>
    <source>
        <strain evidence="1 2">DSM 21668</strain>
    </source>
</reference>
<gene>
    <name evidence="1" type="ORF">SAMN04488090_3451</name>
</gene>